<sequence length="81" mass="9029">MFASISTKPNKIKYSDGSSYVLLGDSCRRHVDMTEINAFCMQNFGDDAHIAKQKLLSGESVLVLGKGYLTLHKVESEMLLF</sequence>
<reference evidence="1" key="1">
    <citation type="journal article" date="2014" name="Int. J. Syst. Evol. Microbiol.">
        <title>Complete genome sequence of Corynebacterium casei LMG S-19264T (=DSM 44701T), isolated from a smear-ripened cheese.</title>
        <authorList>
            <consortium name="US DOE Joint Genome Institute (JGI-PGF)"/>
            <person name="Walter F."/>
            <person name="Albersmeier A."/>
            <person name="Kalinowski J."/>
            <person name="Ruckert C."/>
        </authorList>
    </citation>
    <scope>NUCLEOTIDE SEQUENCE</scope>
    <source>
        <strain evidence="1">CGMCC 1.15758</strain>
    </source>
</reference>
<dbReference type="AlphaFoldDB" id="A0A8J2Z3A6"/>
<comment type="caution">
    <text evidence="1">The sequence shown here is derived from an EMBL/GenBank/DDBJ whole genome shotgun (WGS) entry which is preliminary data.</text>
</comment>
<dbReference type="Proteomes" id="UP000636949">
    <property type="component" value="Unassembled WGS sequence"/>
</dbReference>
<protein>
    <submittedName>
        <fullName evidence="1">Uncharacterized protein</fullName>
    </submittedName>
</protein>
<name>A0A8J2Z3A6_9GAMM</name>
<reference evidence="1" key="2">
    <citation type="submission" date="2020-09" db="EMBL/GenBank/DDBJ databases">
        <authorList>
            <person name="Sun Q."/>
            <person name="Zhou Y."/>
        </authorList>
    </citation>
    <scope>NUCLEOTIDE SEQUENCE</scope>
    <source>
        <strain evidence="1">CGMCC 1.15758</strain>
    </source>
</reference>
<proteinExistence type="predicted"/>
<dbReference type="EMBL" id="BMJS01000005">
    <property type="protein sequence ID" value="GGF92873.1"/>
    <property type="molecule type" value="Genomic_DNA"/>
</dbReference>
<evidence type="ECO:0000313" key="1">
    <source>
        <dbReference type="EMBL" id="GGF92873.1"/>
    </source>
</evidence>
<gene>
    <name evidence="1" type="ORF">GCM10010995_07550</name>
</gene>
<accession>A0A8J2Z3A6</accession>
<keyword evidence="2" id="KW-1185">Reference proteome</keyword>
<evidence type="ECO:0000313" key="2">
    <source>
        <dbReference type="Proteomes" id="UP000636949"/>
    </source>
</evidence>
<organism evidence="1 2">
    <name type="scientific">Cysteiniphilum litorale</name>
    <dbReference type="NCBI Taxonomy" id="2056700"/>
    <lineage>
        <taxon>Bacteria</taxon>
        <taxon>Pseudomonadati</taxon>
        <taxon>Pseudomonadota</taxon>
        <taxon>Gammaproteobacteria</taxon>
        <taxon>Thiotrichales</taxon>
        <taxon>Fastidiosibacteraceae</taxon>
        <taxon>Cysteiniphilum</taxon>
    </lineage>
</organism>